<dbReference type="AlphaFoldDB" id="A0A7I8DL31"/>
<dbReference type="RefSeq" id="WP_185259314.1">
    <property type="nucleotide sequence ID" value="NZ_AP023368.1"/>
</dbReference>
<evidence type="ECO:0000256" key="1">
    <source>
        <dbReference type="SAM" id="MobiDB-lite"/>
    </source>
</evidence>
<keyword evidence="4" id="KW-1185">Reference proteome</keyword>
<feature type="transmembrane region" description="Helical" evidence="2">
    <location>
        <begin position="12"/>
        <end position="30"/>
    </location>
</feature>
<protein>
    <submittedName>
        <fullName evidence="3">Lipoprotein</fullName>
    </submittedName>
</protein>
<evidence type="ECO:0000313" key="4">
    <source>
        <dbReference type="Proteomes" id="UP000515703"/>
    </source>
</evidence>
<dbReference type="KEGG" id="acht:bsdcttw_20730"/>
<organism evidence="3 4">
    <name type="scientific">Anaerocolumna chitinilytica</name>
    <dbReference type="NCBI Taxonomy" id="1727145"/>
    <lineage>
        <taxon>Bacteria</taxon>
        <taxon>Bacillati</taxon>
        <taxon>Bacillota</taxon>
        <taxon>Clostridia</taxon>
        <taxon>Lachnospirales</taxon>
        <taxon>Lachnospiraceae</taxon>
        <taxon>Anaerocolumna</taxon>
    </lineage>
</organism>
<name>A0A7I8DL31_9FIRM</name>
<keyword evidence="3" id="KW-0449">Lipoprotein</keyword>
<keyword evidence="2" id="KW-0472">Membrane</keyword>
<proteinExistence type="predicted"/>
<sequence length="214" mass="23004">MIKMNQSKKKSLFSRTIVSVLTGTMMVFLLTGCKNTNSTGDTGTPTPTATATATATSTPTPTKTGDTDAVSSASIVDTQSAFEKAISAQGTWIIAITKDLTVDKDLVLDGEFTNGKKDDNGKDIVQRKIALYSQDEQRNITARYTLTAPKLTIKSPYASLQHGKFVGDVIVDAPNFQLIDNVVQGNLYFTSQDVKDSFTMDATSSVSGVQEIKK</sequence>
<dbReference type="PROSITE" id="PS51257">
    <property type="entry name" value="PROKAR_LIPOPROTEIN"/>
    <property type="match status" value="1"/>
</dbReference>
<keyword evidence="2" id="KW-0812">Transmembrane</keyword>
<reference evidence="3 4" key="2">
    <citation type="submission" date="2020-08" db="EMBL/GenBank/DDBJ databases">
        <authorList>
            <person name="Ueki A."/>
            <person name="Tonouchi A."/>
        </authorList>
    </citation>
    <scope>NUCLEOTIDE SEQUENCE [LARGE SCALE GENOMIC DNA]</scope>
    <source>
        <strain evidence="3 4">CTTW</strain>
    </source>
</reference>
<gene>
    <name evidence="3" type="ORF">bsdcttw_20730</name>
</gene>
<keyword evidence="2" id="KW-1133">Transmembrane helix</keyword>
<dbReference type="Proteomes" id="UP000515703">
    <property type="component" value="Chromosome"/>
</dbReference>
<evidence type="ECO:0000313" key="3">
    <source>
        <dbReference type="EMBL" id="BCJ99032.1"/>
    </source>
</evidence>
<feature type="region of interest" description="Disordered" evidence="1">
    <location>
        <begin position="37"/>
        <end position="69"/>
    </location>
</feature>
<evidence type="ECO:0000256" key="2">
    <source>
        <dbReference type="SAM" id="Phobius"/>
    </source>
</evidence>
<accession>A0A7I8DL31</accession>
<feature type="compositionally biased region" description="Low complexity" evidence="1">
    <location>
        <begin position="39"/>
        <end position="69"/>
    </location>
</feature>
<reference evidence="3 4" key="1">
    <citation type="submission" date="2020-08" db="EMBL/GenBank/DDBJ databases">
        <title>Draft genome sequencing of an Anaerocolumna strain isolated from anoxic soil subjected to BSD treatment.</title>
        <authorList>
            <person name="Uek A."/>
            <person name="Tonouchi A."/>
        </authorList>
    </citation>
    <scope>NUCLEOTIDE SEQUENCE [LARGE SCALE GENOMIC DNA]</scope>
    <source>
        <strain evidence="3 4">CTTW</strain>
    </source>
</reference>
<dbReference type="EMBL" id="AP023368">
    <property type="protein sequence ID" value="BCJ99032.1"/>
    <property type="molecule type" value="Genomic_DNA"/>
</dbReference>